<dbReference type="GeneID" id="93623871"/>
<protein>
    <recommendedName>
        <fullName evidence="1">Ndc10 domain-containing protein</fullName>
    </recommendedName>
</protein>
<reference evidence="2 3" key="1">
    <citation type="journal article" date="2009" name="PLoS Genet.">
        <title>Genomic analysis of the basal lineage fungus Rhizopus oryzae reveals a whole-genome duplication.</title>
        <authorList>
            <person name="Ma L.-J."/>
            <person name="Ibrahim A.S."/>
            <person name="Skory C."/>
            <person name="Grabherr M.G."/>
            <person name="Burger G."/>
            <person name="Butler M."/>
            <person name="Elias M."/>
            <person name="Idnurm A."/>
            <person name="Lang B.F."/>
            <person name="Sone T."/>
            <person name="Abe A."/>
            <person name="Calvo S.E."/>
            <person name="Corrochano L.M."/>
            <person name="Engels R."/>
            <person name="Fu J."/>
            <person name="Hansberg W."/>
            <person name="Kim J.-M."/>
            <person name="Kodira C.D."/>
            <person name="Koehrsen M.J."/>
            <person name="Liu B."/>
            <person name="Miranda-Saavedra D."/>
            <person name="O'Leary S."/>
            <person name="Ortiz-Castellanos L."/>
            <person name="Poulter R."/>
            <person name="Rodriguez-Romero J."/>
            <person name="Ruiz-Herrera J."/>
            <person name="Shen Y.-Q."/>
            <person name="Zeng Q."/>
            <person name="Galagan J."/>
            <person name="Birren B.W."/>
            <person name="Cuomo C.A."/>
            <person name="Wickes B.L."/>
        </authorList>
    </citation>
    <scope>NUCLEOTIDE SEQUENCE [LARGE SCALE GENOMIC DNA]</scope>
    <source>
        <strain evidence="3">RA 99-880 / ATCC MYA-4621 / FGSC 9543 / NRRL 43880</strain>
    </source>
</reference>
<dbReference type="InterPro" id="IPR038279">
    <property type="entry name" value="Ndc10_dom2_sf"/>
</dbReference>
<dbReference type="OrthoDB" id="2205501at2759"/>
<dbReference type="InterPro" id="IPR031872">
    <property type="entry name" value="NDC10_II"/>
</dbReference>
<keyword evidence="3" id="KW-1185">Reference proteome</keyword>
<organism evidence="2 3">
    <name type="scientific">Rhizopus delemar (strain RA 99-880 / ATCC MYA-4621 / FGSC 9543 / NRRL 43880)</name>
    <name type="common">Mucormycosis agent</name>
    <name type="synonym">Rhizopus arrhizus var. delemar</name>
    <dbReference type="NCBI Taxonomy" id="246409"/>
    <lineage>
        <taxon>Eukaryota</taxon>
        <taxon>Fungi</taxon>
        <taxon>Fungi incertae sedis</taxon>
        <taxon>Mucoromycota</taxon>
        <taxon>Mucoromycotina</taxon>
        <taxon>Mucoromycetes</taxon>
        <taxon>Mucorales</taxon>
        <taxon>Mucorineae</taxon>
        <taxon>Rhizopodaceae</taxon>
        <taxon>Rhizopus</taxon>
    </lineage>
</organism>
<dbReference type="EMBL" id="CH476754">
    <property type="protein sequence ID" value="EIE92195.1"/>
    <property type="molecule type" value="Genomic_DNA"/>
</dbReference>
<dbReference type="GO" id="GO:0003677">
    <property type="term" value="F:DNA binding"/>
    <property type="evidence" value="ECO:0007669"/>
    <property type="project" value="InterPro"/>
</dbReference>
<evidence type="ECO:0000313" key="2">
    <source>
        <dbReference type="EMBL" id="EIE92195.1"/>
    </source>
</evidence>
<accession>I1CUR5</accession>
<dbReference type="AlphaFoldDB" id="I1CUR5"/>
<dbReference type="Pfam" id="PF16787">
    <property type="entry name" value="NDC10_II"/>
    <property type="match status" value="1"/>
</dbReference>
<dbReference type="InParanoid" id="I1CUR5"/>
<sequence length="126" mass="13850">MVFKGDSPFKAIQYKAQHSTYVDVFKKVGIHTSKVAHANRKSALNMIAQENVSGDQQRMVGRWGTDRMVGCYVSSLPVEAMKSLAGFNGQQHSNYSRSKNCCKESIFLGFCSAHPVTMAQTASVPT</sequence>
<evidence type="ECO:0000313" key="3">
    <source>
        <dbReference type="Proteomes" id="UP000009138"/>
    </source>
</evidence>
<dbReference type="VEuPathDB" id="FungiDB:RO3G_16906"/>
<gene>
    <name evidence="2" type="ORF">RO3G_16906</name>
</gene>
<dbReference type="Proteomes" id="UP000009138">
    <property type="component" value="Unassembled WGS sequence"/>
</dbReference>
<proteinExistence type="predicted"/>
<dbReference type="RefSeq" id="XP_067527591.1">
    <property type="nucleotide sequence ID" value="XM_067671490.1"/>
</dbReference>
<evidence type="ECO:0000259" key="1">
    <source>
        <dbReference type="Pfam" id="PF16787"/>
    </source>
</evidence>
<dbReference type="Gene3D" id="1.10.443.20">
    <property type="entry name" value="Centromere DNA-binding protein complex CBF3 subunit, domain 2"/>
    <property type="match status" value="1"/>
</dbReference>
<name>I1CUR5_RHIO9</name>
<feature type="domain" description="Ndc10" evidence="1">
    <location>
        <begin position="4"/>
        <end position="101"/>
    </location>
</feature>